<gene>
    <name evidence="6" type="ORF">TVAG_005040</name>
</gene>
<keyword evidence="2" id="KW-0433">Leucine-rich repeat</keyword>
<evidence type="ECO:0000256" key="5">
    <source>
        <dbReference type="SAM" id="MobiDB-lite"/>
    </source>
</evidence>
<dbReference type="EMBL" id="DS114277">
    <property type="protein sequence ID" value="EAX88706.1"/>
    <property type="molecule type" value="Genomic_DNA"/>
</dbReference>
<dbReference type="VEuPathDB" id="TrichDB:TVAGG3_0245800"/>
<keyword evidence="7" id="KW-1185">Reference proteome</keyword>
<dbReference type="SUPFAM" id="SSF52075">
    <property type="entry name" value="Outer arm dynein light chain 1"/>
    <property type="match status" value="1"/>
</dbReference>
<evidence type="ECO:0000313" key="6">
    <source>
        <dbReference type="EMBL" id="EAX88706.1"/>
    </source>
</evidence>
<evidence type="ECO:0000256" key="1">
    <source>
        <dbReference type="ARBA" id="ARBA00004316"/>
    </source>
</evidence>
<dbReference type="Proteomes" id="UP000001542">
    <property type="component" value="Unassembled WGS sequence"/>
</dbReference>
<dbReference type="RefSeq" id="XP_001301636.1">
    <property type="nucleotide sequence ID" value="XM_001301635.1"/>
</dbReference>
<reference evidence="6" key="1">
    <citation type="submission" date="2006-10" db="EMBL/GenBank/DDBJ databases">
        <authorList>
            <person name="Amadeo P."/>
            <person name="Zhao Q."/>
            <person name="Wortman J."/>
            <person name="Fraser-Liggett C."/>
            <person name="Carlton J."/>
        </authorList>
    </citation>
    <scope>NUCLEOTIDE SEQUENCE</scope>
    <source>
        <strain evidence="6">G3</strain>
    </source>
</reference>
<dbReference type="KEGG" id="tva:4746371"/>
<accession>A2G2B1</accession>
<dbReference type="VEuPathDB" id="TrichDB:TVAG_005040"/>
<evidence type="ECO:0000256" key="3">
    <source>
        <dbReference type="ARBA" id="ARBA00022737"/>
    </source>
</evidence>
<protein>
    <submittedName>
        <fullName evidence="6">Leucine Rich Repeat family protein</fullName>
    </submittedName>
</protein>
<sequence length="422" mass="48487">MALLSYIDLSFNYLTSLKSFTCFQSLITLDISNNPLDDKSFIIDGFFPHLKELNASSTKISKLSPLSAIAPNLVSLIMNYCKINTIDDITNFVCNSKSLKYLDIRGNPINFDYYPEIPKNSENEEIKLQEYGSEEQYSSQYGNNEARANYRISILSNFNGIVWLDGIKVSGKNQEIIPPSKINFLDETDIQESANDLPIPIRPNFKQHETKTQDDQNLEDDDENFESPNDEINDISKKENQNLYKQNRYDDNESSTSMFDSFDDSGPYYADFQRQGIDETNPGLFGFVPDGDSAVSDDKLYVAATDGDSEFVYMPIKHRKKDQNQNLNQQPLFTEPPNYADKTGQYMEYKRGGCQFWVSFNNTKDSTIRNTIKYPSPLKPKGYRYPPFRNSPMPRPIPQGSFPFTQKSDRKLPWDQESEQNI</sequence>
<dbReference type="PANTHER" id="PTHR45973">
    <property type="entry name" value="PROTEIN PHOSPHATASE 1 REGULATORY SUBUNIT SDS22-RELATED"/>
    <property type="match status" value="1"/>
</dbReference>
<dbReference type="Gene3D" id="3.80.10.10">
    <property type="entry name" value="Ribonuclease Inhibitor"/>
    <property type="match status" value="1"/>
</dbReference>
<dbReference type="InterPro" id="IPR050576">
    <property type="entry name" value="Cilia_flagella_integrity"/>
</dbReference>
<evidence type="ECO:0000313" key="7">
    <source>
        <dbReference type="Proteomes" id="UP000001542"/>
    </source>
</evidence>
<evidence type="ECO:0000256" key="2">
    <source>
        <dbReference type="ARBA" id="ARBA00022614"/>
    </source>
</evidence>
<proteinExistence type="predicted"/>
<keyword evidence="4" id="KW-0966">Cell projection</keyword>
<feature type="region of interest" description="Disordered" evidence="5">
    <location>
        <begin position="195"/>
        <end position="256"/>
    </location>
</feature>
<dbReference type="InParanoid" id="A2G2B1"/>
<evidence type="ECO:0000256" key="4">
    <source>
        <dbReference type="ARBA" id="ARBA00023273"/>
    </source>
</evidence>
<keyword evidence="3" id="KW-0677">Repeat</keyword>
<feature type="compositionally biased region" description="Acidic residues" evidence="5">
    <location>
        <begin position="216"/>
        <end position="233"/>
    </location>
</feature>
<dbReference type="PANTHER" id="PTHR45973:SF9">
    <property type="entry name" value="LEUCINE-RICH REPEAT-CONTAINING PROTEIN 46"/>
    <property type="match status" value="1"/>
</dbReference>
<feature type="region of interest" description="Disordered" evidence="5">
    <location>
        <begin position="373"/>
        <end position="422"/>
    </location>
</feature>
<reference evidence="6" key="2">
    <citation type="journal article" date="2007" name="Science">
        <title>Draft genome sequence of the sexually transmitted pathogen Trichomonas vaginalis.</title>
        <authorList>
            <person name="Carlton J.M."/>
            <person name="Hirt R.P."/>
            <person name="Silva J.C."/>
            <person name="Delcher A.L."/>
            <person name="Schatz M."/>
            <person name="Zhao Q."/>
            <person name="Wortman J.R."/>
            <person name="Bidwell S.L."/>
            <person name="Alsmark U.C.M."/>
            <person name="Besteiro S."/>
            <person name="Sicheritz-Ponten T."/>
            <person name="Noel C.J."/>
            <person name="Dacks J.B."/>
            <person name="Foster P.G."/>
            <person name="Simillion C."/>
            <person name="Van de Peer Y."/>
            <person name="Miranda-Saavedra D."/>
            <person name="Barton G.J."/>
            <person name="Westrop G.D."/>
            <person name="Mueller S."/>
            <person name="Dessi D."/>
            <person name="Fiori P.L."/>
            <person name="Ren Q."/>
            <person name="Paulsen I."/>
            <person name="Zhang H."/>
            <person name="Bastida-Corcuera F.D."/>
            <person name="Simoes-Barbosa A."/>
            <person name="Brown M.T."/>
            <person name="Hayes R.D."/>
            <person name="Mukherjee M."/>
            <person name="Okumura C.Y."/>
            <person name="Schneider R."/>
            <person name="Smith A.J."/>
            <person name="Vanacova S."/>
            <person name="Villalvazo M."/>
            <person name="Haas B.J."/>
            <person name="Pertea M."/>
            <person name="Feldblyum T.V."/>
            <person name="Utterback T.R."/>
            <person name="Shu C.L."/>
            <person name="Osoegawa K."/>
            <person name="de Jong P.J."/>
            <person name="Hrdy I."/>
            <person name="Horvathova L."/>
            <person name="Zubacova Z."/>
            <person name="Dolezal P."/>
            <person name="Malik S.B."/>
            <person name="Logsdon J.M. Jr."/>
            <person name="Henze K."/>
            <person name="Gupta A."/>
            <person name="Wang C.C."/>
            <person name="Dunne R.L."/>
            <person name="Upcroft J.A."/>
            <person name="Upcroft P."/>
            <person name="White O."/>
            <person name="Salzberg S.L."/>
            <person name="Tang P."/>
            <person name="Chiu C.-H."/>
            <person name="Lee Y.-S."/>
            <person name="Embley T.M."/>
            <person name="Coombs G.H."/>
            <person name="Mottram J.C."/>
            <person name="Tachezy J."/>
            <person name="Fraser-Liggett C.M."/>
            <person name="Johnson P.J."/>
        </authorList>
    </citation>
    <scope>NUCLEOTIDE SEQUENCE [LARGE SCALE GENOMIC DNA]</scope>
    <source>
        <strain evidence="6">G3</strain>
    </source>
</reference>
<name>A2G2B1_TRIV3</name>
<dbReference type="AlphaFoldDB" id="A2G2B1"/>
<organism evidence="6 7">
    <name type="scientific">Trichomonas vaginalis (strain ATCC PRA-98 / G3)</name>
    <dbReference type="NCBI Taxonomy" id="412133"/>
    <lineage>
        <taxon>Eukaryota</taxon>
        <taxon>Metamonada</taxon>
        <taxon>Parabasalia</taxon>
        <taxon>Trichomonadida</taxon>
        <taxon>Trichomonadidae</taxon>
        <taxon>Trichomonas</taxon>
    </lineage>
</organism>
<dbReference type="InterPro" id="IPR032675">
    <property type="entry name" value="LRR_dom_sf"/>
</dbReference>
<comment type="subcellular location">
    <subcellularLocation>
        <location evidence="1">Cell projection</location>
    </subcellularLocation>
</comment>